<comment type="caution">
    <text evidence="3">The sequence shown here is derived from an EMBL/GenBank/DDBJ whole genome shotgun (WGS) entry which is preliminary data.</text>
</comment>
<name>A0A0F2M7G4_SPOSC</name>
<feature type="transmembrane region" description="Helical" evidence="2">
    <location>
        <begin position="9"/>
        <end position="31"/>
    </location>
</feature>
<dbReference type="InterPro" id="IPR050645">
    <property type="entry name" value="Histidine_acid_phosphatase"/>
</dbReference>
<dbReference type="Gene3D" id="3.40.50.1240">
    <property type="entry name" value="Phosphoglycerate mutase-like"/>
    <property type="match status" value="1"/>
</dbReference>
<dbReference type="VEuPathDB" id="FungiDB:SPSK_09022"/>
<dbReference type="OrthoDB" id="10262962at2759"/>
<reference evidence="3 4" key="2">
    <citation type="journal article" date="2015" name="Eukaryot. Cell">
        <title>Asexual propagation of a virulent clone complex in a human and feline outbreak of sporotrichosis.</title>
        <authorList>
            <person name="Teixeira Mde M."/>
            <person name="Rodrigues A.M."/>
            <person name="Tsui C.K."/>
            <person name="de Almeida L.G."/>
            <person name="Van Diepeningen A.D."/>
            <person name="van den Ende B.G."/>
            <person name="Fernandes G.F."/>
            <person name="Kano R."/>
            <person name="Hamelin R.C."/>
            <person name="Lopes-Bezerra L.M."/>
            <person name="Vasconcelos A.T."/>
            <person name="de Hoog S."/>
            <person name="de Camargo Z.P."/>
            <person name="Felipe M.S."/>
        </authorList>
    </citation>
    <scope>NUCLEOTIDE SEQUENCE [LARGE SCALE GENOMIC DNA]</scope>
    <source>
        <strain evidence="3 4">1099-18</strain>
    </source>
</reference>
<dbReference type="InterPro" id="IPR000560">
    <property type="entry name" value="His_Pase_clade-2"/>
</dbReference>
<dbReference type="KEGG" id="ssck:SPSK_09022"/>
<organism evidence="3 4">
    <name type="scientific">Sporothrix schenckii 1099-18</name>
    <dbReference type="NCBI Taxonomy" id="1397361"/>
    <lineage>
        <taxon>Eukaryota</taxon>
        <taxon>Fungi</taxon>
        <taxon>Dikarya</taxon>
        <taxon>Ascomycota</taxon>
        <taxon>Pezizomycotina</taxon>
        <taxon>Sordariomycetes</taxon>
        <taxon>Sordariomycetidae</taxon>
        <taxon>Ophiostomatales</taxon>
        <taxon>Ophiostomataceae</taxon>
        <taxon>Sporothrix</taxon>
    </lineage>
</organism>
<keyword evidence="2" id="KW-0812">Transmembrane</keyword>
<sequence length="557" mass="60240">MADTAVGRWAVRIVVGMGIYLAVHSLVIALVTTTAAGSMRPWSLSLDLSFPDSERSAADGLHNFGASQVPETPPPGSPWYAPRASNLNNLTVALSPSTTGVYGFYFNGSTTPDGAYGTYNWCNMPHVRAAEYVVPSADQKRTLVYVELVHRHHKRTPYASNGFPHEPYQWECDDARIHLYTDPVHSRDKRPGVVFYVPTFEAPSNPFLAAAPAWHGSCQFPQLTSGGLEDAWLHGSDLYGVYHDLLGFLPAMNDAAAWREQVAVRVTNNPITSQTVAMVLGGMAAAAGGLPVPSTPLSVEAVGFDSLEPQYTCPAAADLFSAITSESAQGGSPVWADHLEQLQPLFAKLDAASGVEPADPRGFHTSVDHYFDNLSARQCHGKPPVEGIPQDVADTVFRVGQWEYSRMYRDDARSLAASAGAWGVWVAQLARHLRAAATPSPDSKHGKDRVRYRHNVAHDGSVSRLLSILQADEMVWPGMGSEVVVELWKKETETTHEGSSSSYDVRVLFGGKVLRSSHPELGLLDMVPLDALLTYIDGLVGINASLLPAKCNGTSPL</sequence>
<protein>
    <submittedName>
        <fullName evidence="3">Acid phosphatase</fullName>
    </submittedName>
</protein>
<keyword evidence="2" id="KW-1133">Transmembrane helix</keyword>
<dbReference type="Proteomes" id="UP000033710">
    <property type="component" value="Unassembled WGS sequence"/>
</dbReference>
<evidence type="ECO:0000313" key="4">
    <source>
        <dbReference type="Proteomes" id="UP000033710"/>
    </source>
</evidence>
<dbReference type="AlphaFoldDB" id="A0A0F2M7G4"/>
<dbReference type="PANTHER" id="PTHR11567">
    <property type="entry name" value="ACID PHOSPHATASE-RELATED"/>
    <property type="match status" value="1"/>
</dbReference>
<reference evidence="3 4" key="1">
    <citation type="journal article" date="2014" name="BMC Genomics">
        <title>Comparative genomics of the major fungal agents of human and animal Sporotrichosis: Sporothrix schenckii and Sporothrix brasiliensis.</title>
        <authorList>
            <person name="Teixeira M.M."/>
            <person name="de Almeida L.G."/>
            <person name="Kubitschek-Barreira P."/>
            <person name="Alves F.L."/>
            <person name="Kioshima E.S."/>
            <person name="Abadio A.K."/>
            <person name="Fernandes L."/>
            <person name="Derengowski L.S."/>
            <person name="Ferreira K.S."/>
            <person name="Souza R.C."/>
            <person name="Ruiz J.C."/>
            <person name="de Andrade N.C."/>
            <person name="Paes H.C."/>
            <person name="Nicola A.M."/>
            <person name="Albuquerque P."/>
            <person name="Gerber A.L."/>
            <person name="Martins V.P."/>
            <person name="Peconick L.D."/>
            <person name="Neto A.V."/>
            <person name="Chaucanez C.B."/>
            <person name="Silva P.A."/>
            <person name="Cunha O.L."/>
            <person name="de Oliveira F.F."/>
            <person name="dos Santos T.C."/>
            <person name="Barros A.L."/>
            <person name="Soares M.A."/>
            <person name="de Oliveira L.M."/>
            <person name="Marini M.M."/>
            <person name="Villalobos-Duno H."/>
            <person name="Cunha M.M."/>
            <person name="de Hoog S."/>
            <person name="da Silveira J.F."/>
            <person name="Henrissat B."/>
            <person name="Nino-Vega G.A."/>
            <person name="Cisalpino P.S."/>
            <person name="Mora-Montes H.M."/>
            <person name="Almeida S.R."/>
            <person name="Stajich J.E."/>
            <person name="Lopes-Bezerra L.M."/>
            <person name="Vasconcelos A.T."/>
            <person name="Felipe M.S."/>
        </authorList>
    </citation>
    <scope>NUCLEOTIDE SEQUENCE [LARGE SCALE GENOMIC DNA]</scope>
    <source>
        <strain evidence="3 4">1099-18</strain>
    </source>
</reference>
<keyword evidence="2" id="KW-0472">Membrane</keyword>
<gene>
    <name evidence="3" type="ORF">SPSK_09022</name>
</gene>
<comment type="similarity">
    <text evidence="1">Belongs to the histidine acid phosphatase family.</text>
</comment>
<evidence type="ECO:0000256" key="1">
    <source>
        <dbReference type="ARBA" id="ARBA00005375"/>
    </source>
</evidence>
<dbReference type="GO" id="GO:0016791">
    <property type="term" value="F:phosphatase activity"/>
    <property type="evidence" value="ECO:0007669"/>
    <property type="project" value="TreeGrafter"/>
</dbReference>
<dbReference type="RefSeq" id="XP_016586792.1">
    <property type="nucleotide sequence ID" value="XM_016735603.1"/>
</dbReference>
<evidence type="ECO:0000313" key="3">
    <source>
        <dbReference type="EMBL" id="KJR84116.1"/>
    </source>
</evidence>
<evidence type="ECO:0000256" key="2">
    <source>
        <dbReference type="SAM" id="Phobius"/>
    </source>
</evidence>
<dbReference type="EMBL" id="AXCR01000007">
    <property type="protein sequence ID" value="KJR84116.1"/>
    <property type="molecule type" value="Genomic_DNA"/>
</dbReference>
<dbReference type="GeneID" id="27670880"/>
<dbReference type="SUPFAM" id="SSF53254">
    <property type="entry name" value="Phosphoglycerate mutase-like"/>
    <property type="match status" value="1"/>
</dbReference>
<accession>A0A0F2M7G4</accession>
<dbReference type="InterPro" id="IPR029033">
    <property type="entry name" value="His_PPase_superfam"/>
</dbReference>
<dbReference type="Pfam" id="PF00328">
    <property type="entry name" value="His_Phos_2"/>
    <property type="match status" value="1"/>
</dbReference>
<proteinExistence type="inferred from homology"/>
<dbReference type="PANTHER" id="PTHR11567:SF195">
    <property type="entry name" value="ACID PHOSPHATASE, PUTATIVE (AFU_ORTHOLOGUE AFUA_3G14570)-RELATED"/>
    <property type="match status" value="1"/>
</dbReference>